<organism evidence="10 11">
    <name type="scientific">Paenibacillus paeoniae</name>
    <dbReference type="NCBI Taxonomy" id="2292705"/>
    <lineage>
        <taxon>Bacteria</taxon>
        <taxon>Bacillati</taxon>
        <taxon>Bacillota</taxon>
        <taxon>Bacilli</taxon>
        <taxon>Bacillales</taxon>
        <taxon>Paenibacillaceae</taxon>
        <taxon>Paenibacillus</taxon>
    </lineage>
</organism>
<evidence type="ECO:0000256" key="1">
    <source>
        <dbReference type="ARBA" id="ARBA00004635"/>
    </source>
</evidence>
<dbReference type="InterPro" id="IPR038501">
    <property type="entry name" value="Spore_GerAC_C_sf"/>
</dbReference>
<keyword evidence="5" id="KW-0472">Membrane</keyword>
<feature type="domain" description="Spore germination protein N-terminal" evidence="9">
    <location>
        <begin position="23"/>
        <end position="196"/>
    </location>
</feature>
<dbReference type="AlphaFoldDB" id="A0A371PKW7"/>
<name>A0A371PKW7_9BACL</name>
<proteinExistence type="inferred from homology"/>
<dbReference type="PANTHER" id="PTHR35789">
    <property type="entry name" value="SPORE GERMINATION PROTEIN B3"/>
    <property type="match status" value="1"/>
</dbReference>
<gene>
    <name evidence="10" type="ORF">DX130_07405</name>
</gene>
<dbReference type="GO" id="GO:0009847">
    <property type="term" value="P:spore germination"/>
    <property type="evidence" value="ECO:0007669"/>
    <property type="project" value="InterPro"/>
</dbReference>
<dbReference type="OrthoDB" id="9816067at2"/>
<dbReference type="Gene3D" id="6.20.190.10">
    <property type="entry name" value="Nutrient germinant receptor protein C, domain 1"/>
    <property type="match status" value="1"/>
</dbReference>
<comment type="similarity">
    <text evidence="2">Belongs to the GerABKC lipoprotein family.</text>
</comment>
<dbReference type="EMBL" id="QUBQ01000001">
    <property type="protein sequence ID" value="REK76846.1"/>
    <property type="molecule type" value="Genomic_DNA"/>
</dbReference>
<reference evidence="10 11" key="1">
    <citation type="submission" date="2018-08" db="EMBL/GenBank/DDBJ databases">
        <title>Paenibacillus sp. M4BSY-1, whole genome shotgun sequence.</title>
        <authorList>
            <person name="Tuo L."/>
        </authorList>
    </citation>
    <scope>NUCLEOTIDE SEQUENCE [LARGE SCALE GENOMIC DNA]</scope>
    <source>
        <strain evidence="10 11">M4BSY-1</strain>
    </source>
</reference>
<evidence type="ECO:0000313" key="11">
    <source>
        <dbReference type="Proteomes" id="UP000261905"/>
    </source>
</evidence>
<dbReference type="Pfam" id="PF05504">
    <property type="entry name" value="Spore_GerAC"/>
    <property type="match status" value="1"/>
</dbReference>
<dbReference type="PROSITE" id="PS51257">
    <property type="entry name" value="PROKAR_LIPOPROTEIN"/>
    <property type="match status" value="1"/>
</dbReference>
<dbReference type="Pfam" id="PF25198">
    <property type="entry name" value="Spore_GerAC_N"/>
    <property type="match status" value="1"/>
</dbReference>
<keyword evidence="11" id="KW-1185">Reference proteome</keyword>
<evidence type="ECO:0000256" key="2">
    <source>
        <dbReference type="ARBA" id="ARBA00007886"/>
    </source>
</evidence>
<dbReference type="Gene3D" id="3.30.300.210">
    <property type="entry name" value="Nutrient germinant receptor protein C, domain 3"/>
    <property type="match status" value="1"/>
</dbReference>
<dbReference type="RefSeq" id="WP_116044030.1">
    <property type="nucleotide sequence ID" value="NZ_QUBQ01000001.1"/>
</dbReference>
<evidence type="ECO:0000259" key="9">
    <source>
        <dbReference type="Pfam" id="PF25198"/>
    </source>
</evidence>
<dbReference type="PANTHER" id="PTHR35789:SF1">
    <property type="entry name" value="SPORE GERMINATION PROTEIN B3"/>
    <property type="match status" value="1"/>
</dbReference>
<dbReference type="InterPro" id="IPR057336">
    <property type="entry name" value="GerAC_N"/>
</dbReference>
<evidence type="ECO:0000256" key="3">
    <source>
        <dbReference type="ARBA" id="ARBA00022544"/>
    </source>
</evidence>
<dbReference type="InterPro" id="IPR046953">
    <property type="entry name" value="Spore_GerAC-like_C"/>
</dbReference>
<sequence>MKRIGQMIVVCVLSLSLMTGCWNRRELDELGILSGVAIDRAGKDYQVAAQVIIPDQVNSRTGGGKAPVTLYKAKGATLFEAFRNLTTTSPRKIYTAHIQTLVLSEEVAHEGVAKVLDLLVRNQETRMNYVVMVAKQVPAEQIMNVLTPLEKVPADSLFNSLETSSNIWSPVSKITVDMLMDQLTTEGIHPVLPGVTTTGNAPASQAATKEEIDVPVKLVLSELAVFKGDKLAGWLSPSEARGYNYITDKVKSSVGHLKCPDGKLLAIEIIRTKTKLKCMLVNGEPVIEVLVETDSNIGEETCNLDISSPVTIKELEQNAEIRANTLMKKSVDTMQQKYKIDIFGFGNLIYKTHPKLWKTLEKDWDEHFSKLQVIYKTKMHIRNTGMTSNSLTRIMKE</sequence>
<comment type="subcellular location">
    <subcellularLocation>
        <location evidence="1">Membrane</location>
        <topology evidence="1">Lipid-anchor</topology>
    </subcellularLocation>
</comment>
<comment type="caution">
    <text evidence="10">The sequence shown here is derived from an EMBL/GenBank/DDBJ whole genome shotgun (WGS) entry which is preliminary data.</text>
</comment>
<keyword evidence="6" id="KW-0564">Palmitate</keyword>
<evidence type="ECO:0000256" key="6">
    <source>
        <dbReference type="ARBA" id="ARBA00023139"/>
    </source>
</evidence>
<dbReference type="Proteomes" id="UP000261905">
    <property type="component" value="Unassembled WGS sequence"/>
</dbReference>
<evidence type="ECO:0000256" key="5">
    <source>
        <dbReference type="ARBA" id="ARBA00023136"/>
    </source>
</evidence>
<keyword evidence="7" id="KW-0449">Lipoprotein</keyword>
<evidence type="ECO:0000313" key="10">
    <source>
        <dbReference type="EMBL" id="REK76846.1"/>
    </source>
</evidence>
<evidence type="ECO:0000256" key="4">
    <source>
        <dbReference type="ARBA" id="ARBA00022729"/>
    </source>
</evidence>
<keyword evidence="4" id="KW-0732">Signal</keyword>
<dbReference type="GO" id="GO:0016020">
    <property type="term" value="C:membrane"/>
    <property type="evidence" value="ECO:0007669"/>
    <property type="project" value="UniProtKB-SubCell"/>
</dbReference>
<evidence type="ECO:0000259" key="8">
    <source>
        <dbReference type="Pfam" id="PF05504"/>
    </source>
</evidence>
<protein>
    <submittedName>
        <fullName evidence="10">Ger(X)C family spore germination protein</fullName>
    </submittedName>
</protein>
<feature type="domain" description="Spore germination GerAC-like C-terminal" evidence="8">
    <location>
        <begin position="222"/>
        <end position="385"/>
    </location>
</feature>
<dbReference type="NCBIfam" id="TIGR02887">
    <property type="entry name" value="spore_ger_x_C"/>
    <property type="match status" value="1"/>
</dbReference>
<dbReference type="InterPro" id="IPR008844">
    <property type="entry name" value="Spore_GerAC-like"/>
</dbReference>
<evidence type="ECO:0000256" key="7">
    <source>
        <dbReference type="ARBA" id="ARBA00023288"/>
    </source>
</evidence>
<accession>A0A371PKW7</accession>
<keyword evidence="3" id="KW-0309">Germination</keyword>